<sequence>MRPSSSRAKVLQWGHSSPLTAHPGARRTLDFLKRRFWWPSMEKDWPSGGLLDYYTGDPGVFLLLFLENGVLAAGSSSEDISCCFQVFANGSAVYRLNNTVESSDTRWNRNKTPIKDEVGNVDKNIVMNSGKNWIMLTNNYSDISFSFQGPEVC</sequence>
<comment type="caution">
    <text evidence="2">The sequence shown here is derived from an EMBL/GenBank/DDBJ whole genome shotgun (WGS) entry which is preliminary data.</text>
</comment>
<dbReference type="AlphaFoldDB" id="A0A5N5M2R6"/>
<dbReference type="InterPro" id="IPR041588">
    <property type="entry name" value="Integrase_H2C2"/>
</dbReference>
<organism evidence="2 3">
    <name type="scientific">Pangasianodon hypophthalmus</name>
    <name type="common">Striped catfish</name>
    <name type="synonym">Helicophagus hypophthalmus</name>
    <dbReference type="NCBI Taxonomy" id="310915"/>
    <lineage>
        <taxon>Eukaryota</taxon>
        <taxon>Metazoa</taxon>
        <taxon>Chordata</taxon>
        <taxon>Craniata</taxon>
        <taxon>Vertebrata</taxon>
        <taxon>Euteleostomi</taxon>
        <taxon>Actinopterygii</taxon>
        <taxon>Neopterygii</taxon>
        <taxon>Teleostei</taxon>
        <taxon>Ostariophysi</taxon>
        <taxon>Siluriformes</taxon>
        <taxon>Pangasiidae</taxon>
        <taxon>Pangasianodon</taxon>
    </lineage>
</organism>
<evidence type="ECO:0000259" key="1">
    <source>
        <dbReference type="Pfam" id="PF17921"/>
    </source>
</evidence>
<accession>A0A5N5M2R6</accession>
<keyword evidence="3" id="KW-1185">Reference proteome</keyword>
<protein>
    <recommendedName>
        <fullName evidence="1">Integrase zinc-binding domain-containing protein</fullName>
    </recommendedName>
</protein>
<dbReference type="EMBL" id="VFJC01000016">
    <property type="protein sequence ID" value="KAB5549367.1"/>
    <property type="molecule type" value="Genomic_DNA"/>
</dbReference>
<dbReference type="Pfam" id="PF17921">
    <property type="entry name" value="Integrase_H2C2"/>
    <property type="match status" value="1"/>
</dbReference>
<feature type="domain" description="Integrase zinc-binding" evidence="1">
    <location>
        <begin position="3"/>
        <end position="45"/>
    </location>
</feature>
<dbReference type="Gene3D" id="1.10.340.70">
    <property type="match status" value="1"/>
</dbReference>
<evidence type="ECO:0000313" key="3">
    <source>
        <dbReference type="Proteomes" id="UP000327468"/>
    </source>
</evidence>
<gene>
    <name evidence="2" type="ORF">PHYPO_G00066510</name>
</gene>
<evidence type="ECO:0000313" key="2">
    <source>
        <dbReference type="EMBL" id="KAB5549367.1"/>
    </source>
</evidence>
<name>A0A5N5M2R6_PANHP</name>
<reference evidence="2 3" key="1">
    <citation type="submission" date="2019-06" db="EMBL/GenBank/DDBJ databases">
        <title>A chromosome-scale genome assembly of the striped catfish, Pangasianodon hypophthalmus.</title>
        <authorList>
            <person name="Wen M."/>
            <person name="Zahm M."/>
            <person name="Roques C."/>
            <person name="Cabau C."/>
            <person name="Klopp C."/>
            <person name="Donnadieu C."/>
            <person name="Jouanno E."/>
            <person name="Avarre J.-C."/>
            <person name="Campet M."/>
            <person name="Ha T.T.T."/>
            <person name="Dugue R."/>
            <person name="Lampietro C."/>
            <person name="Louis A."/>
            <person name="Herpin A."/>
            <person name="Echchiki A."/>
            <person name="Berthelot C."/>
            <person name="Parey E."/>
            <person name="Roest-Crollius H."/>
            <person name="Braasch I."/>
            <person name="Postlethwait J."/>
            <person name="Bobe J."/>
            <person name="Montfort J."/>
            <person name="Bouchez O."/>
            <person name="Begum T."/>
            <person name="Schartl M."/>
            <person name="Guiguen Y."/>
        </authorList>
    </citation>
    <scope>NUCLEOTIDE SEQUENCE [LARGE SCALE GENOMIC DNA]</scope>
    <source>
        <strain evidence="2 3">Indonesia</strain>
        <tissue evidence="2">Blood</tissue>
    </source>
</reference>
<proteinExistence type="predicted"/>
<dbReference type="Proteomes" id="UP000327468">
    <property type="component" value="Chromosome 15"/>
</dbReference>